<evidence type="ECO:0000256" key="1">
    <source>
        <dbReference type="ARBA" id="ARBA00010641"/>
    </source>
</evidence>
<dbReference type="Pfam" id="PF08281">
    <property type="entry name" value="Sigma70_r4_2"/>
    <property type="match status" value="1"/>
</dbReference>
<evidence type="ECO:0000256" key="2">
    <source>
        <dbReference type="ARBA" id="ARBA00023015"/>
    </source>
</evidence>
<proteinExistence type="inferred from homology"/>
<keyword evidence="5" id="KW-0804">Transcription</keyword>
<dbReference type="EMBL" id="BAABAS010000006">
    <property type="protein sequence ID" value="GAA4232205.1"/>
    <property type="molecule type" value="Genomic_DNA"/>
</dbReference>
<dbReference type="Proteomes" id="UP001501710">
    <property type="component" value="Unassembled WGS sequence"/>
</dbReference>
<evidence type="ECO:0000313" key="9">
    <source>
        <dbReference type="Proteomes" id="UP001501710"/>
    </source>
</evidence>
<dbReference type="SUPFAM" id="SSF88659">
    <property type="entry name" value="Sigma3 and sigma4 domains of RNA polymerase sigma factors"/>
    <property type="match status" value="1"/>
</dbReference>
<keyword evidence="2" id="KW-0805">Transcription regulation</keyword>
<name>A0ABP8C202_9ACTN</name>
<evidence type="ECO:0000259" key="7">
    <source>
        <dbReference type="Pfam" id="PF08281"/>
    </source>
</evidence>
<evidence type="ECO:0000256" key="5">
    <source>
        <dbReference type="ARBA" id="ARBA00023163"/>
    </source>
</evidence>
<feature type="region of interest" description="Disordered" evidence="6">
    <location>
        <begin position="204"/>
        <end position="224"/>
    </location>
</feature>
<dbReference type="Gene3D" id="1.10.10.10">
    <property type="entry name" value="Winged helix-like DNA-binding domain superfamily/Winged helix DNA-binding domain"/>
    <property type="match status" value="1"/>
</dbReference>
<dbReference type="InterPro" id="IPR036388">
    <property type="entry name" value="WH-like_DNA-bd_sf"/>
</dbReference>
<comment type="similarity">
    <text evidence="1">Belongs to the sigma-70 factor family. ECF subfamily.</text>
</comment>
<dbReference type="InterPro" id="IPR013249">
    <property type="entry name" value="RNA_pol_sigma70_r4_t2"/>
</dbReference>
<feature type="compositionally biased region" description="Pro residues" evidence="6">
    <location>
        <begin position="329"/>
        <end position="344"/>
    </location>
</feature>
<accession>A0ABP8C202</accession>
<keyword evidence="9" id="KW-1185">Reference proteome</keyword>
<evidence type="ECO:0000256" key="4">
    <source>
        <dbReference type="ARBA" id="ARBA00023125"/>
    </source>
</evidence>
<feature type="domain" description="RNA polymerase sigma factor 70 region 4 type 2" evidence="7">
    <location>
        <begin position="81"/>
        <end position="131"/>
    </location>
</feature>
<feature type="compositionally biased region" description="Pro residues" evidence="6">
    <location>
        <begin position="354"/>
        <end position="367"/>
    </location>
</feature>
<evidence type="ECO:0000256" key="6">
    <source>
        <dbReference type="SAM" id="MobiDB-lite"/>
    </source>
</evidence>
<keyword evidence="3" id="KW-0731">Sigma factor</keyword>
<dbReference type="InterPro" id="IPR013324">
    <property type="entry name" value="RNA_pol_sigma_r3/r4-like"/>
</dbReference>
<organism evidence="8 9">
    <name type="scientific">Actinomadura meridiana</name>
    <dbReference type="NCBI Taxonomy" id="559626"/>
    <lineage>
        <taxon>Bacteria</taxon>
        <taxon>Bacillati</taxon>
        <taxon>Actinomycetota</taxon>
        <taxon>Actinomycetes</taxon>
        <taxon>Streptosporangiales</taxon>
        <taxon>Thermomonosporaceae</taxon>
        <taxon>Actinomadura</taxon>
    </lineage>
</organism>
<comment type="caution">
    <text evidence="8">The sequence shown here is derived from an EMBL/GenBank/DDBJ whole genome shotgun (WGS) entry which is preliminary data.</text>
</comment>
<dbReference type="Gene3D" id="1.10.1740.10">
    <property type="match status" value="1"/>
</dbReference>
<sequence>MPGDLETLYDAHAHRLYAHCWSLLGDHGAPDAFKDVFTEAMRRPPRGETVLFLHQLVRTVCTQRGAFDARHRLAQNVTDPLLNAASDLPAEYREALLLYAGEWLDVNDLARVLAVSPDDVRRLLHKARTTLESSVLDALMRGTADAADHMDVIAAFEQGRLPHLLARRAPAWAPAPLRDHVVAVADDPLDRLDGVLTEPETATGPLVVIGPDTGPGADPARDRSRRRRALIKGVGGVAGVAASVTVGLLMTWPSPGEGTANALGPHGGNNLPGPAPAGGMTSKAGVPDRPVDVPRAGVPAPDPAPTSGATTPVNERPGSPGGGTTGRTTPPPPSDPSTPPPTTPPTDTREDPGTPSPNPTEQPPTEQPPEDGSRTEGPLDPVTDVIGHVTSPILGGLAG</sequence>
<dbReference type="PANTHER" id="PTHR43133">
    <property type="entry name" value="RNA POLYMERASE ECF-TYPE SIGMA FACTO"/>
    <property type="match status" value="1"/>
</dbReference>
<dbReference type="PANTHER" id="PTHR43133:SF8">
    <property type="entry name" value="RNA POLYMERASE SIGMA FACTOR HI_1459-RELATED"/>
    <property type="match status" value="1"/>
</dbReference>
<gene>
    <name evidence="8" type="ORF">GCM10022254_31480</name>
</gene>
<feature type="region of interest" description="Disordered" evidence="6">
    <location>
        <begin position="259"/>
        <end position="399"/>
    </location>
</feature>
<feature type="compositionally biased region" description="Low complexity" evidence="6">
    <location>
        <begin position="260"/>
        <end position="272"/>
    </location>
</feature>
<reference evidence="9" key="1">
    <citation type="journal article" date="2019" name="Int. J. Syst. Evol. Microbiol.">
        <title>The Global Catalogue of Microorganisms (GCM) 10K type strain sequencing project: providing services to taxonomists for standard genome sequencing and annotation.</title>
        <authorList>
            <consortium name="The Broad Institute Genomics Platform"/>
            <consortium name="The Broad Institute Genome Sequencing Center for Infectious Disease"/>
            <person name="Wu L."/>
            <person name="Ma J."/>
        </authorList>
    </citation>
    <scope>NUCLEOTIDE SEQUENCE [LARGE SCALE GENOMIC DNA]</scope>
    <source>
        <strain evidence="9">JCM 17440</strain>
    </source>
</reference>
<keyword evidence="4" id="KW-0238">DNA-binding</keyword>
<dbReference type="InterPro" id="IPR039425">
    <property type="entry name" value="RNA_pol_sigma-70-like"/>
</dbReference>
<protein>
    <recommendedName>
        <fullName evidence="7">RNA polymerase sigma factor 70 region 4 type 2 domain-containing protein</fullName>
    </recommendedName>
</protein>
<evidence type="ECO:0000313" key="8">
    <source>
        <dbReference type="EMBL" id="GAA4232205.1"/>
    </source>
</evidence>
<evidence type="ECO:0000256" key="3">
    <source>
        <dbReference type="ARBA" id="ARBA00023082"/>
    </source>
</evidence>
<dbReference type="RefSeq" id="WP_344896646.1">
    <property type="nucleotide sequence ID" value="NZ_BAABAS010000006.1"/>
</dbReference>